<dbReference type="EMBL" id="LR796750">
    <property type="protein sequence ID" value="CAB4163733.1"/>
    <property type="molecule type" value="Genomic_DNA"/>
</dbReference>
<organism evidence="1">
    <name type="scientific">uncultured Caudovirales phage</name>
    <dbReference type="NCBI Taxonomy" id="2100421"/>
    <lineage>
        <taxon>Viruses</taxon>
        <taxon>Duplodnaviria</taxon>
        <taxon>Heunggongvirae</taxon>
        <taxon>Uroviricota</taxon>
        <taxon>Caudoviricetes</taxon>
        <taxon>Peduoviridae</taxon>
        <taxon>Maltschvirus</taxon>
        <taxon>Maltschvirus maltsch</taxon>
    </lineage>
</organism>
<reference evidence="1" key="1">
    <citation type="submission" date="2020-04" db="EMBL/GenBank/DDBJ databases">
        <authorList>
            <person name="Chiriac C."/>
            <person name="Salcher M."/>
            <person name="Ghai R."/>
            <person name="Kavagutti S V."/>
        </authorList>
    </citation>
    <scope>NUCLEOTIDE SEQUENCE</scope>
</reference>
<evidence type="ECO:0000313" key="1">
    <source>
        <dbReference type="EMBL" id="CAB4163733.1"/>
    </source>
</evidence>
<name>A0A6J5NXF1_9CAUD</name>
<dbReference type="InterPro" id="IPR056209">
    <property type="entry name" value="SU10_adaptor"/>
</dbReference>
<dbReference type="Pfam" id="PF24175">
    <property type="entry name" value="SU10_adaptor"/>
    <property type="match status" value="1"/>
</dbReference>
<accession>A0A6J5NXF1</accession>
<proteinExistence type="predicted"/>
<protein>
    <submittedName>
        <fullName evidence="1">Uncharacterized protein</fullName>
    </submittedName>
</protein>
<sequence>MRTKTLDELVSMLRAECGESTNASMGINSVEGLHQLLRRTQEGLYDEFDWPQFVKDTDESLLANQNIYTMNDVIDPMRIFNVWVKDSGKWVKVEYGITPVDYNASDPEEGQSETVPSKWQFRDDNQFEVWPMPSIAGTMRFRHIRTLRPMLAGTDRCTLDANLIVLFSAAERLATRKDQSAPLKLQAANKKLASLRNLSTQKKVFSSCQPIPTGRTLPENWEVRVPRTA</sequence>
<gene>
    <name evidence="1" type="ORF">UFOVP806_44</name>
</gene>